<dbReference type="AlphaFoldDB" id="A0A9W4WU03"/>
<dbReference type="Proteomes" id="UP001153678">
    <property type="component" value="Unassembled WGS sequence"/>
</dbReference>
<protein>
    <submittedName>
        <fullName evidence="1">3369_t:CDS:1</fullName>
    </submittedName>
</protein>
<keyword evidence="2" id="KW-1185">Reference proteome</keyword>
<proteinExistence type="predicted"/>
<accession>A0A9W4WU03</accession>
<reference evidence="1" key="1">
    <citation type="submission" date="2022-08" db="EMBL/GenBank/DDBJ databases">
        <authorList>
            <person name="Kallberg Y."/>
            <person name="Tangrot J."/>
            <person name="Rosling A."/>
        </authorList>
    </citation>
    <scope>NUCLEOTIDE SEQUENCE</scope>
    <source>
        <strain evidence="1">Wild A</strain>
    </source>
</reference>
<name>A0A9W4WU03_9GLOM</name>
<dbReference type="OrthoDB" id="2397341at2759"/>
<organism evidence="1 2">
    <name type="scientific">Funneliformis geosporum</name>
    <dbReference type="NCBI Taxonomy" id="1117311"/>
    <lineage>
        <taxon>Eukaryota</taxon>
        <taxon>Fungi</taxon>
        <taxon>Fungi incertae sedis</taxon>
        <taxon>Mucoromycota</taxon>
        <taxon>Glomeromycotina</taxon>
        <taxon>Glomeromycetes</taxon>
        <taxon>Glomerales</taxon>
        <taxon>Glomeraceae</taxon>
        <taxon>Funneliformis</taxon>
    </lineage>
</organism>
<gene>
    <name evidence="1" type="ORF">FWILDA_LOCUS12259</name>
</gene>
<evidence type="ECO:0000313" key="2">
    <source>
        <dbReference type="Proteomes" id="UP001153678"/>
    </source>
</evidence>
<dbReference type="EMBL" id="CAMKVN010003870">
    <property type="protein sequence ID" value="CAI2185802.1"/>
    <property type="molecule type" value="Genomic_DNA"/>
</dbReference>
<comment type="caution">
    <text evidence="1">The sequence shown here is derived from an EMBL/GenBank/DDBJ whole genome shotgun (WGS) entry which is preliminary data.</text>
</comment>
<evidence type="ECO:0000313" key="1">
    <source>
        <dbReference type="EMBL" id="CAI2185802.1"/>
    </source>
</evidence>
<sequence>MPCSTPIKSSTSSISSNELSMELFERIFDNFDKLKNINKIIDTLLLCLNQPELEMLFEYGIINSSKGGNGGYYEYPKYFKNLYYRGFLSIINSWITTKSNAATSNGRYSEMFSDSFITHTTTASSQFEAIVRVLLSMISRTSKRLEKLHVGSTNLIWDKKELSCMYLLMSHSLGVSSSGFLNGLCSNLNNIYLTVDCPMSNFLPLLSKQCKNLTNLGVMMDLHRKSCFMHSPPPTDNSDVKNICTLISSQRNLQHFQTMFFSSTSLLISALYTQHKSLRSLDFYWVNFEDCTPLVELTEFKQLEILKFRNCFNIKREICEPLLDNEWEKLSCVTVVNTDCFILREWARKISIKMSNSNNLNRNDNNIVKKSSVVKSRNIIKRNKITILTNNFKRDFKIEE</sequence>